<comment type="caution">
    <text evidence="1">The sequence shown here is derived from an EMBL/GenBank/DDBJ whole genome shotgun (WGS) entry which is preliminary data.</text>
</comment>
<proteinExistence type="predicted"/>
<dbReference type="EMBL" id="AMYD01004096">
    <property type="protein sequence ID" value="EQB44090.1"/>
    <property type="molecule type" value="Genomic_DNA"/>
</dbReference>
<gene>
    <name evidence="1" type="ORF">CGLO_17194</name>
</gene>
<accession>T0L760</accession>
<dbReference type="AlphaFoldDB" id="T0L760"/>
<sequence length="70" mass="8054">MKVYAVQERVELIKMEKGIVRMTLDEKASSEIDGQKLFELGSKKTEEWLEVVLNMLRGLQDVKKETIPSS</sequence>
<evidence type="ECO:0000313" key="2">
    <source>
        <dbReference type="Proteomes" id="UP000015530"/>
    </source>
</evidence>
<evidence type="ECO:0000313" key="1">
    <source>
        <dbReference type="EMBL" id="EQB44090.1"/>
    </source>
</evidence>
<dbReference type="Proteomes" id="UP000015530">
    <property type="component" value="Unassembled WGS sequence"/>
</dbReference>
<dbReference type="HOGENOM" id="CLU_2757623_0_0_1"/>
<name>T0L760_COLGC</name>
<protein>
    <submittedName>
        <fullName evidence="1">Uncharacterized protein</fullName>
    </submittedName>
</protein>
<reference evidence="2" key="1">
    <citation type="journal article" date="2013" name="Mol. Plant Microbe Interact.">
        <title>Global aspects of pacC regulation of pathogenicity genes in Colletotrichum gloeosporioides as revealed by transcriptome analysis.</title>
        <authorList>
            <person name="Alkan N."/>
            <person name="Meng X."/>
            <person name="Friedlander G."/>
            <person name="Reuveni E."/>
            <person name="Sukno S."/>
            <person name="Sherman A."/>
            <person name="Thon M."/>
            <person name="Fluhr R."/>
            <person name="Prusky D."/>
        </authorList>
    </citation>
    <scope>NUCLEOTIDE SEQUENCE [LARGE SCALE GENOMIC DNA]</scope>
    <source>
        <strain evidence="2">Cg-14</strain>
    </source>
</reference>
<organism evidence="1 2">
    <name type="scientific">Colletotrichum gloeosporioides (strain Cg-14)</name>
    <name type="common">Anthracnose fungus</name>
    <name type="synonym">Glomerella cingulata</name>
    <dbReference type="NCBI Taxonomy" id="1237896"/>
    <lineage>
        <taxon>Eukaryota</taxon>
        <taxon>Fungi</taxon>
        <taxon>Dikarya</taxon>
        <taxon>Ascomycota</taxon>
        <taxon>Pezizomycotina</taxon>
        <taxon>Sordariomycetes</taxon>
        <taxon>Hypocreomycetidae</taxon>
        <taxon>Glomerellales</taxon>
        <taxon>Glomerellaceae</taxon>
        <taxon>Colletotrichum</taxon>
        <taxon>Colletotrichum gloeosporioides species complex</taxon>
    </lineage>
</organism>